<dbReference type="Proteomes" id="UP000091857">
    <property type="component" value="Chromosome 16"/>
</dbReference>
<sequence length="501" mass="56554">MESSTNSRRCNRARGGFEENILAILDATDSKHTQDANDDRIAFIEAVRAASVDQDDGAPPTNKMYEAVFQIMRVGKSLELIMESYLLLNELDKRFPRVYLSNKDASGSSELVVVEEAWSPFVFNLDITYGEKESAVKSYCGTLDSSVFHLLIQDIAEVVNETDLQKMQIKSLGKMLLFQYLINVLEGDFVPRNKAYEETMNWMLLRESLLSMLLSSRRINYKVLVKDCLSIMCGLGQFNSELSDDLKPFYSSAANSSQNVNPAIAIALPEVRCSTCAAMQKLLTVIMELDMSRKKADAQGCTTRADGVRTPLLEIILDELTYDRVMLSQFLEIFNEPKWKLEIILQYFSKYIAKPSVRTRRFNGPIEDDGTLSGVLKGFSNITGTKNITKRISQDAVQILLAHAFQAYLSLPSSQQEAEGISDSKDKVRSNSLVEICENVVSAFSNLKRTDHSRCDAARWRFCLSEKKLCLQQQVFSQQSHRRSCLNDAGQYFLAQAFMLM</sequence>
<evidence type="ECO:0000313" key="2">
    <source>
        <dbReference type="Proteomes" id="UP000091857"/>
    </source>
</evidence>
<proteinExistence type="predicted"/>
<organism evidence="1 2">
    <name type="scientific">Manihot esculenta</name>
    <name type="common">Cassava</name>
    <name type="synonym">Jatropha manihot</name>
    <dbReference type="NCBI Taxonomy" id="3983"/>
    <lineage>
        <taxon>Eukaryota</taxon>
        <taxon>Viridiplantae</taxon>
        <taxon>Streptophyta</taxon>
        <taxon>Embryophyta</taxon>
        <taxon>Tracheophyta</taxon>
        <taxon>Spermatophyta</taxon>
        <taxon>Magnoliopsida</taxon>
        <taxon>eudicotyledons</taxon>
        <taxon>Gunneridae</taxon>
        <taxon>Pentapetalae</taxon>
        <taxon>rosids</taxon>
        <taxon>fabids</taxon>
        <taxon>Malpighiales</taxon>
        <taxon>Euphorbiaceae</taxon>
        <taxon>Crotonoideae</taxon>
        <taxon>Manihoteae</taxon>
        <taxon>Manihot</taxon>
    </lineage>
</organism>
<gene>
    <name evidence="1" type="ORF">MANES_16G034450v8</name>
</gene>
<reference evidence="2" key="1">
    <citation type="journal article" date="2016" name="Nat. Biotechnol.">
        <title>Sequencing wild and cultivated cassava and related species reveals extensive interspecific hybridization and genetic diversity.</title>
        <authorList>
            <person name="Bredeson J.V."/>
            <person name="Lyons J.B."/>
            <person name="Prochnik S.E."/>
            <person name="Wu G.A."/>
            <person name="Ha C.M."/>
            <person name="Edsinger-Gonzales E."/>
            <person name="Grimwood J."/>
            <person name="Schmutz J."/>
            <person name="Rabbi I.Y."/>
            <person name="Egesi C."/>
            <person name="Nauluvula P."/>
            <person name="Lebot V."/>
            <person name="Ndunguru J."/>
            <person name="Mkamilo G."/>
            <person name="Bart R.S."/>
            <person name="Setter T.L."/>
            <person name="Gleadow R.M."/>
            <person name="Kulakow P."/>
            <person name="Ferguson M.E."/>
            <person name="Rounsley S."/>
            <person name="Rokhsar D.S."/>
        </authorList>
    </citation>
    <scope>NUCLEOTIDE SEQUENCE [LARGE SCALE GENOMIC DNA]</scope>
    <source>
        <strain evidence="2">cv. AM560-2</strain>
    </source>
</reference>
<protein>
    <submittedName>
        <fullName evidence="1">Uncharacterized protein</fullName>
    </submittedName>
</protein>
<accession>A0ACB7G6E9</accession>
<name>A0ACB7G6E9_MANES</name>
<comment type="caution">
    <text evidence="1">The sequence shown here is derived from an EMBL/GenBank/DDBJ whole genome shotgun (WGS) entry which is preliminary data.</text>
</comment>
<dbReference type="EMBL" id="CM004402">
    <property type="protein sequence ID" value="KAG8635414.1"/>
    <property type="molecule type" value="Genomic_DNA"/>
</dbReference>
<evidence type="ECO:0000313" key="1">
    <source>
        <dbReference type="EMBL" id="KAG8635414.1"/>
    </source>
</evidence>
<keyword evidence="2" id="KW-1185">Reference proteome</keyword>